<dbReference type="Pfam" id="PF13361">
    <property type="entry name" value="UvrD_C"/>
    <property type="match status" value="2"/>
</dbReference>
<dbReference type="InterPro" id="IPR013986">
    <property type="entry name" value="DExx_box_DNA_helicase_dom_sf"/>
</dbReference>
<keyword evidence="3 10" id="KW-0378">Hydrolase</keyword>
<dbReference type="CDD" id="cd17932">
    <property type="entry name" value="DEXQc_UvrD"/>
    <property type="match status" value="1"/>
</dbReference>
<comment type="catalytic activity">
    <reaction evidence="7">
        <text>Couples ATP hydrolysis with the unwinding of duplex DNA by translocating in the 3'-5' direction.</text>
        <dbReference type="EC" id="5.6.2.4"/>
    </reaction>
</comment>
<dbReference type="PROSITE" id="PS51198">
    <property type="entry name" value="UVRD_HELICASE_ATP_BIND"/>
    <property type="match status" value="1"/>
</dbReference>
<comment type="catalytic activity">
    <reaction evidence="9">
        <text>ATP + H2O = ADP + phosphate + H(+)</text>
        <dbReference type="Rhea" id="RHEA:13065"/>
        <dbReference type="ChEBI" id="CHEBI:15377"/>
        <dbReference type="ChEBI" id="CHEBI:15378"/>
        <dbReference type="ChEBI" id="CHEBI:30616"/>
        <dbReference type="ChEBI" id="CHEBI:43474"/>
        <dbReference type="ChEBI" id="CHEBI:456216"/>
        <dbReference type="EC" id="5.6.2.4"/>
    </reaction>
</comment>
<feature type="binding site" evidence="10">
    <location>
        <begin position="33"/>
        <end position="40"/>
    </location>
    <ligand>
        <name>ATP</name>
        <dbReference type="ChEBI" id="CHEBI:30616"/>
    </ligand>
</feature>
<name>B3PNS4_RHIE6</name>
<dbReference type="InterPro" id="IPR027417">
    <property type="entry name" value="P-loop_NTPase"/>
</dbReference>
<protein>
    <recommendedName>
        <fullName evidence="8">DNA 3'-5' helicase</fullName>
        <ecNumber evidence="8">5.6.2.4</ecNumber>
    </recommendedName>
</protein>
<evidence type="ECO:0000256" key="4">
    <source>
        <dbReference type="ARBA" id="ARBA00022806"/>
    </source>
</evidence>
<evidence type="ECO:0000256" key="5">
    <source>
        <dbReference type="ARBA" id="ARBA00022840"/>
    </source>
</evidence>
<evidence type="ECO:0000256" key="2">
    <source>
        <dbReference type="ARBA" id="ARBA00022741"/>
    </source>
</evidence>
<dbReference type="AlphaFoldDB" id="B3PNS4"/>
<dbReference type="PROSITE" id="PS51217">
    <property type="entry name" value="UVRD_HELICASE_CTER"/>
    <property type="match status" value="1"/>
</dbReference>
<dbReference type="GO" id="GO:0000725">
    <property type="term" value="P:recombinational repair"/>
    <property type="evidence" value="ECO:0007669"/>
    <property type="project" value="TreeGrafter"/>
</dbReference>
<dbReference type="PANTHER" id="PTHR11070:SF3">
    <property type="entry name" value="DNA 3'-5' HELICASE"/>
    <property type="match status" value="1"/>
</dbReference>
<dbReference type="EC" id="5.6.2.4" evidence="8"/>
<evidence type="ECO:0000313" key="14">
    <source>
        <dbReference type="Proteomes" id="UP000008817"/>
    </source>
</evidence>
<dbReference type="EMBL" id="CP001074">
    <property type="protein sequence ID" value="ACE89637.1"/>
    <property type="molecule type" value="Genomic_DNA"/>
</dbReference>
<dbReference type="Gene3D" id="1.10.10.160">
    <property type="match status" value="1"/>
</dbReference>
<dbReference type="KEGG" id="rec:RHECIAT_CH0000646"/>
<feature type="domain" description="UvrD-like helicase ATP-binding" evidence="11">
    <location>
        <begin position="12"/>
        <end position="305"/>
    </location>
</feature>
<dbReference type="HOGENOM" id="CLU_004585_5_10_5"/>
<dbReference type="eggNOG" id="COG0210">
    <property type="taxonomic scope" value="Bacteria"/>
</dbReference>
<evidence type="ECO:0000256" key="7">
    <source>
        <dbReference type="ARBA" id="ARBA00034617"/>
    </source>
</evidence>
<keyword evidence="6" id="KW-0413">Isomerase</keyword>
<dbReference type="SUPFAM" id="SSF52540">
    <property type="entry name" value="P-loop containing nucleoside triphosphate hydrolases"/>
    <property type="match status" value="1"/>
</dbReference>
<dbReference type="GO" id="GO:0005524">
    <property type="term" value="F:ATP binding"/>
    <property type="evidence" value="ECO:0007669"/>
    <property type="project" value="UniProtKB-UniRule"/>
</dbReference>
<dbReference type="Proteomes" id="UP000008817">
    <property type="component" value="Chromosome"/>
</dbReference>
<dbReference type="Pfam" id="PF00580">
    <property type="entry name" value="UvrD-helicase"/>
    <property type="match status" value="1"/>
</dbReference>
<evidence type="ECO:0000256" key="1">
    <source>
        <dbReference type="ARBA" id="ARBA00009922"/>
    </source>
</evidence>
<dbReference type="PANTHER" id="PTHR11070">
    <property type="entry name" value="UVRD / RECB / PCRA DNA HELICASE FAMILY MEMBER"/>
    <property type="match status" value="1"/>
</dbReference>
<keyword evidence="4 10" id="KW-0347">Helicase</keyword>
<evidence type="ECO:0000256" key="9">
    <source>
        <dbReference type="ARBA" id="ARBA00048988"/>
    </source>
</evidence>
<evidence type="ECO:0000256" key="8">
    <source>
        <dbReference type="ARBA" id="ARBA00034808"/>
    </source>
</evidence>
<dbReference type="Gene3D" id="3.40.50.300">
    <property type="entry name" value="P-loop containing nucleotide triphosphate hydrolases"/>
    <property type="match status" value="2"/>
</dbReference>
<dbReference type="GO" id="GO:0043138">
    <property type="term" value="F:3'-5' DNA helicase activity"/>
    <property type="evidence" value="ECO:0007669"/>
    <property type="project" value="UniProtKB-EC"/>
</dbReference>
<dbReference type="GO" id="GO:0003677">
    <property type="term" value="F:DNA binding"/>
    <property type="evidence" value="ECO:0007669"/>
    <property type="project" value="InterPro"/>
</dbReference>
<feature type="domain" description="UvrD-like helicase C-terminal" evidence="12">
    <location>
        <begin position="306"/>
        <end position="569"/>
    </location>
</feature>
<evidence type="ECO:0000256" key="10">
    <source>
        <dbReference type="PROSITE-ProRule" id="PRU00560"/>
    </source>
</evidence>
<proteinExistence type="inferred from homology"/>
<sequence>MYLEKLNPQQRMAVEHGTLTDGSHIAGPLLVIAGAGSGKTNTLAHRVAHLIVKGADPRRILLMTFSRRAAAEMARRVERICRDVLGTNAGVMADALAWSGTFHGIGARLLRDYAHQIGLDADFTIHDREDSADLINLIRHDLGFSKTESRFPAKGTCLAIYSRAVNSETALDQVLRDAFPWCAAWEKQLRELFACYVEAKQSQNVLDYDDLLLYWAQMVGESVIAEDISSRFDHVLVDEYQDTNRLQASILMALKPQGQGLTVVGDDAQSIYSFRAATVRNILDFPAAFSPPANIVTLDRNYRSTQPILTAANAVIDLASERFTKNLWTERQSSERPRLVTVRDEADQARYVADKVLDNREEGLKLKQQAVLFRASHHSGPLEVELTRRNIPFVKFGGLKFLDSAHVKDMLAALRFAQNPRDRVAGFRLMQILPGVGPSTAQKALDLMAEDASPLAALAAMPAPPRSGEDWTAFVSMLQEMKSGRAGWPAEIELARQWYAPHLERLHEDAATRQADLLQLEQIAGGYASRERFLTELTLDPPDATSDQAGVPLLDEDYLILSTIHSAKGQEWTRVFMLNVVDGCIPSDLAVGATAEIEEERRLLYVAMTRARDGLDLVVPQRFFTYGQNAQGDRHVYASRSRFIPATLLQFFEACSWPQVKSDAAAQAQARQVRIDVGARMRGHVAIMHVARKCAAVRGQRHA</sequence>
<evidence type="ECO:0000259" key="12">
    <source>
        <dbReference type="PROSITE" id="PS51217"/>
    </source>
</evidence>
<dbReference type="GO" id="GO:0016887">
    <property type="term" value="F:ATP hydrolysis activity"/>
    <property type="evidence" value="ECO:0007669"/>
    <property type="project" value="RHEA"/>
</dbReference>
<evidence type="ECO:0000256" key="6">
    <source>
        <dbReference type="ARBA" id="ARBA00023235"/>
    </source>
</evidence>
<dbReference type="GO" id="GO:0005829">
    <property type="term" value="C:cytosol"/>
    <property type="evidence" value="ECO:0007669"/>
    <property type="project" value="TreeGrafter"/>
</dbReference>
<keyword evidence="2 10" id="KW-0547">Nucleotide-binding</keyword>
<evidence type="ECO:0000313" key="13">
    <source>
        <dbReference type="EMBL" id="ACE89637.1"/>
    </source>
</evidence>
<dbReference type="InterPro" id="IPR000212">
    <property type="entry name" value="DNA_helicase_UvrD/REP"/>
</dbReference>
<organism evidence="13 14">
    <name type="scientific">Rhizobium etli (strain CIAT 652)</name>
    <dbReference type="NCBI Taxonomy" id="491916"/>
    <lineage>
        <taxon>Bacteria</taxon>
        <taxon>Pseudomonadati</taxon>
        <taxon>Pseudomonadota</taxon>
        <taxon>Alphaproteobacteria</taxon>
        <taxon>Hyphomicrobiales</taxon>
        <taxon>Rhizobiaceae</taxon>
        <taxon>Rhizobium/Agrobacterium group</taxon>
        <taxon>Rhizobium</taxon>
    </lineage>
</organism>
<dbReference type="Gene3D" id="1.10.486.10">
    <property type="entry name" value="PCRA, domain 4"/>
    <property type="match status" value="1"/>
</dbReference>
<comment type="similarity">
    <text evidence="1">Belongs to the helicase family. UvrD subfamily.</text>
</comment>
<dbReference type="InterPro" id="IPR014016">
    <property type="entry name" value="UvrD-like_ATP-bd"/>
</dbReference>
<evidence type="ECO:0000256" key="3">
    <source>
        <dbReference type="ARBA" id="ARBA00022801"/>
    </source>
</evidence>
<evidence type="ECO:0000259" key="11">
    <source>
        <dbReference type="PROSITE" id="PS51198"/>
    </source>
</evidence>
<accession>B3PNS4</accession>
<gene>
    <name evidence="13" type="primary">uvrD</name>
    <name evidence="13" type="ordered locus">RHECIAT_CH0000646</name>
</gene>
<dbReference type="InterPro" id="IPR014017">
    <property type="entry name" value="DNA_helicase_UvrD-like_C"/>
</dbReference>
<keyword evidence="5 10" id="KW-0067">ATP-binding</keyword>
<reference evidence="13 14" key="1">
    <citation type="submission" date="2008-04" db="EMBL/GenBank/DDBJ databases">
        <title>Genome diversity and DNA divergence of Rhizobium etli.</title>
        <authorList>
            <person name="Gonzalez V."/>
            <person name="Acosta J.L."/>
            <person name="Santamaria R.I."/>
            <person name="Bustos P."/>
            <person name="Hernandez-Gonzalez I.L."/>
            <person name="Fernandez J.L."/>
            <person name="Diaz R."/>
            <person name="Flores M."/>
            <person name="Mora J."/>
            <person name="Palacios R."/>
            <person name="Davila G."/>
        </authorList>
    </citation>
    <scope>NUCLEOTIDE SEQUENCE [LARGE SCALE GENOMIC DNA]</scope>
    <source>
        <strain evidence="13 14">CIAT 652</strain>
    </source>
</reference>